<dbReference type="Gene3D" id="3.90.70.10">
    <property type="entry name" value="Cysteine proteinases"/>
    <property type="match status" value="1"/>
</dbReference>
<keyword evidence="6 7" id="KW-0788">Thiol protease</keyword>
<name>A0ABR4Q6H4_9CEST</name>
<keyword evidence="12" id="KW-1185">Reference proteome</keyword>
<protein>
    <recommendedName>
        <fullName evidence="7">Ubiquitin carboxyl-terminal hydrolase</fullName>
        <ecNumber evidence="7">3.4.19.12</ecNumber>
    </recommendedName>
</protein>
<dbReference type="PROSITE" id="PS50235">
    <property type="entry name" value="USP_3"/>
    <property type="match status" value="1"/>
</dbReference>
<dbReference type="InterPro" id="IPR038765">
    <property type="entry name" value="Papain-like_cys_pep_sf"/>
</dbReference>
<gene>
    <name evidence="10" type="ORF">TcWFU_005627</name>
    <name evidence="11" type="ORF">TcWFU_008511</name>
</gene>
<keyword evidence="3 7" id="KW-0645">Protease</keyword>
<reference evidence="10 12" key="1">
    <citation type="journal article" date="2022" name="Front. Cell. Infect. Microbiol.">
        <title>The Genomes of Two Strains of Taenia crassiceps the Animal Model for the Study of Human Cysticercosis.</title>
        <authorList>
            <person name="Bobes R.J."/>
            <person name="Estrada K."/>
            <person name="Rios-Valencia D.G."/>
            <person name="Calderon-Gallegos A."/>
            <person name="de la Torre P."/>
            <person name="Carrero J.C."/>
            <person name="Sanchez-Flores A."/>
            <person name="Laclette J.P."/>
        </authorList>
    </citation>
    <scope>NUCLEOTIDE SEQUENCE [LARGE SCALE GENOMIC DNA]</scope>
    <source>
        <strain evidence="10">WFUcys</strain>
    </source>
</reference>
<feature type="domain" description="USP" evidence="9">
    <location>
        <begin position="35"/>
        <end position="354"/>
    </location>
</feature>
<reference evidence="10" key="2">
    <citation type="submission" date="2024-12" db="EMBL/GenBank/DDBJ databases">
        <authorList>
            <person name="Estrada K."/>
            <person name="Bobes R.J."/>
            <person name="Sanchez-Flores A."/>
            <person name="Laclette J.P."/>
        </authorList>
    </citation>
    <scope>NUCLEOTIDE SEQUENCE</scope>
    <source>
        <strain evidence="10">WFUcys</strain>
        <tissue evidence="10">Peritoneal cavity of infected mice</tissue>
    </source>
</reference>
<dbReference type="InterPro" id="IPR050164">
    <property type="entry name" value="Peptidase_C19"/>
</dbReference>
<dbReference type="InterPro" id="IPR001394">
    <property type="entry name" value="Peptidase_C19_UCH"/>
</dbReference>
<evidence type="ECO:0000256" key="8">
    <source>
        <dbReference type="SAM" id="MobiDB-lite"/>
    </source>
</evidence>
<evidence type="ECO:0000256" key="7">
    <source>
        <dbReference type="RuleBase" id="RU366025"/>
    </source>
</evidence>
<dbReference type="PROSITE" id="PS00972">
    <property type="entry name" value="USP_1"/>
    <property type="match status" value="1"/>
</dbReference>
<sequence>MASTLESSDCKANDPDTETLELVRGGDLAIPEYNLGLKNYGSNCYVNAVLQCLMATGPLMAYLQRHRRDDDVNNVDDADDEVGTESCVYSKNQLFCAMCALRRLRKAHDSGSIASGSVNEDFVYSVPAISDSLRFDRHEDAHEYLLALLHYMGNNADVTEQVHSSHSSKHNIIQRLFVGQTVTDVRCSVCGTGFKSYDHWLNLSLDVSQCKTLQEGVSQYTREEELREDNAYMCSVCRKPQLATRLTCIHRAPPILIVQLNRFSQSNEKLDVVVQFPAVMDIGPHMADRSASPVGYHLYATINHRGENAQCGHYVAYTKRRENQWYCHNDETTTKVEPGQVLGEAPYLLFYQRVSGHRSASGVVKDHVLDQAHAHEGASLSHGKKRRRRRRKGISMQNNEEK</sequence>
<evidence type="ECO:0000259" key="9">
    <source>
        <dbReference type="PROSITE" id="PS50235"/>
    </source>
</evidence>
<dbReference type="Pfam" id="PF00443">
    <property type="entry name" value="UCH"/>
    <property type="match status" value="1"/>
</dbReference>
<evidence type="ECO:0000256" key="2">
    <source>
        <dbReference type="ARBA" id="ARBA00009085"/>
    </source>
</evidence>
<proteinExistence type="inferred from homology"/>
<evidence type="ECO:0000256" key="5">
    <source>
        <dbReference type="ARBA" id="ARBA00022801"/>
    </source>
</evidence>
<comment type="similarity">
    <text evidence="2 7">Belongs to the peptidase C19 family.</text>
</comment>
<organism evidence="10 12">
    <name type="scientific">Taenia crassiceps</name>
    <dbReference type="NCBI Taxonomy" id="6207"/>
    <lineage>
        <taxon>Eukaryota</taxon>
        <taxon>Metazoa</taxon>
        <taxon>Spiralia</taxon>
        <taxon>Lophotrochozoa</taxon>
        <taxon>Platyhelminthes</taxon>
        <taxon>Cestoda</taxon>
        <taxon>Eucestoda</taxon>
        <taxon>Cyclophyllidea</taxon>
        <taxon>Taeniidae</taxon>
        <taxon>Taenia</taxon>
    </lineage>
</organism>
<evidence type="ECO:0000256" key="1">
    <source>
        <dbReference type="ARBA" id="ARBA00000707"/>
    </source>
</evidence>
<dbReference type="EC" id="3.4.19.12" evidence="7"/>
<evidence type="ECO:0000256" key="4">
    <source>
        <dbReference type="ARBA" id="ARBA00022786"/>
    </source>
</evidence>
<comment type="catalytic activity">
    <reaction evidence="1 7">
        <text>Thiol-dependent hydrolysis of ester, thioester, amide, peptide and isopeptide bonds formed by the C-terminal Gly of ubiquitin (a 76-residue protein attached to proteins as an intracellular targeting signal).</text>
        <dbReference type="EC" id="3.4.19.12"/>
    </reaction>
</comment>
<evidence type="ECO:0000313" key="12">
    <source>
        <dbReference type="Proteomes" id="UP001651158"/>
    </source>
</evidence>
<dbReference type="EMBL" id="JAKROA010000009">
    <property type="protein sequence ID" value="KAL5105215.1"/>
    <property type="molecule type" value="Genomic_DNA"/>
</dbReference>
<accession>A0ABR4Q6H4</accession>
<evidence type="ECO:0000313" key="10">
    <source>
        <dbReference type="EMBL" id="KAL5105215.1"/>
    </source>
</evidence>
<feature type="compositionally biased region" description="Basic residues" evidence="8">
    <location>
        <begin position="382"/>
        <end position="393"/>
    </location>
</feature>
<feature type="region of interest" description="Disordered" evidence="8">
    <location>
        <begin position="373"/>
        <end position="402"/>
    </location>
</feature>
<comment type="caution">
    <text evidence="10">The sequence shown here is derived from an EMBL/GenBank/DDBJ whole genome shotgun (WGS) entry which is preliminary data.</text>
</comment>
<dbReference type="SUPFAM" id="SSF54001">
    <property type="entry name" value="Cysteine proteinases"/>
    <property type="match status" value="1"/>
</dbReference>
<dbReference type="PANTHER" id="PTHR24006:SF758">
    <property type="entry name" value="UBIQUITIN CARBOXYL-TERMINAL HYDROLASE 36"/>
    <property type="match status" value="1"/>
</dbReference>
<evidence type="ECO:0000256" key="3">
    <source>
        <dbReference type="ARBA" id="ARBA00022670"/>
    </source>
</evidence>
<keyword evidence="4 7" id="KW-0833">Ubl conjugation pathway</keyword>
<dbReference type="Proteomes" id="UP001651158">
    <property type="component" value="Unassembled WGS sequence"/>
</dbReference>
<dbReference type="InterPro" id="IPR028889">
    <property type="entry name" value="USP"/>
</dbReference>
<evidence type="ECO:0000313" key="11">
    <source>
        <dbReference type="EMBL" id="KAL5105279.1"/>
    </source>
</evidence>
<evidence type="ECO:0000256" key="6">
    <source>
        <dbReference type="ARBA" id="ARBA00022807"/>
    </source>
</evidence>
<dbReference type="PANTHER" id="PTHR24006">
    <property type="entry name" value="UBIQUITIN CARBOXYL-TERMINAL HYDROLASE"/>
    <property type="match status" value="1"/>
</dbReference>
<dbReference type="EMBL" id="JAKROA010000009">
    <property type="protein sequence ID" value="KAL5105279.1"/>
    <property type="molecule type" value="Genomic_DNA"/>
</dbReference>
<dbReference type="PROSITE" id="PS00973">
    <property type="entry name" value="USP_2"/>
    <property type="match status" value="1"/>
</dbReference>
<dbReference type="InterPro" id="IPR018200">
    <property type="entry name" value="USP_CS"/>
</dbReference>
<keyword evidence="5 7" id="KW-0378">Hydrolase</keyword>